<organism evidence="2 3">
    <name type="scientific">Dioszegia hungarica</name>
    <dbReference type="NCBI Taxonomy" id="4972"/>
    <lineage>
        <taxon>Eukaryota</taxon>
        <taxon>Fungi</taxon>
        <taxon>Dikarya</taxon>
        <taxon>Basidiomycota</taxon>
        <taxon>Agaricomycotina</taxon>
        <taxon>Tremellomycetes</taxon>
        <taxon>Tremellales</taxon>
        <taxon>Bulleribasidiaceae</taxon>
        <taxon>Dioszegia</taxon>
    </lineage>
</organism>
<dbReference type="GeneID" id="77728858"/>
<dbReference type="RefSeq" id="XP_052944346.1">
    <property type="nucleotide sequence ID" value="XM_053089653.1"/>
</dbReference>
<dbReference type="EMBL" id="JAKWFO010000006">
    <property type="protein sequence ID" value="KAI9634569.1"/>
    <property type="molecule type" value="Genomic_DNA"/>
</dbReference>
<feature type="region of interest" description="Disordered" evidence="1">
    <location>
        <begin position="63"/>
        <end position="100"/>
    </location>
</feature>
<protein>
    <submittedName>
        <fullName evidence="2">Uncharacterized protein</fullName>
    </submittedName>
</protein>
<evidence type="ECO:0000313" key="2">
    <source>
        <dbReference type="EMBL" id="KAI9634569.1"/>
    </source>
</evidence>
<keyword evidence="3" id="KW-1185">Reference proteome</keyword>
<feature type="region of interest" description="Disordered" evidence="1">
    <location>
        <begin position="265"/>
        <end position="288"/>
    </location>
</feature>
<sequence length="328" mass="36209">MLGPGILDDTAAVEAESSNLSISDDDEVMVDPDDLLEYENLMRSRLPSIPPVDLSYLEDVTTIPQQTEGHGDERTEAEREAEKTMTKAEKQNAKKKRRKERERAMKQMVEDAIGPGRRGETIHAEVEAEKQIPFRLFSSMPVRPLSLLPVKEDYQTPINPRHIPLDSAVTAKIRQAASSAAAAWEDSSRPLDIAPPAQASHPTASTRLEGEMTLAVPLPLISLNLPTPGPTLIHILPSTYPALIASKIKSKGRTVSVLRIPQAPVPEPASTKLSSRKRRRVQAQPYQTQQARYWAPEVGLGGKARGYGYGYRGSEEGMREMGWGYVRS</sequence>
<evidence type="ECO:0000313" key="3">
    <source>
        <dbReference type="Proteomes" id="UP001164286"/>
    </source>
</evidence>
<dbReference type="Proteomes" id="UP001164286">
    <property type="component" value="Unassembled WGS sequence"/>
</dbReference>
<feature type="region of interest" description="Disordered" evidence="1">
    <location>
        <begin position="184"/>
        <end position="204"/>
    </location>
</feature>
<comment type="caution">
    <text evidence="2">The sequence shown here is derived from an EMBL/GenBank/DDBJ whole genome shotgun (WGS) entry which is preliminary data.</text>
</comment>
<reference evidence="2" key="1">
    <citation type="journal article" date="2022" name="G3 (Bethesda)">
        <title>High quality genome of the basidiomycete yeast Dioszegia hungarica PDD-24b-2 isolated from cloud water.</title>
        <authorList>
            <person name="Jarrige D."/>
            <person name="Haridas S."/>
            <person name="Bleykasten-Grosshans C."/>
            <person name="Joly M."/>
            <person name="Nadalig T."/>
            <person name="Sancelme M."/>
            <person name="Vuilleumier S."/>
            <person name="Grigoriev I.V."/>
            <person name="Amato P."/>
            <person name="Bringel F."/>
        </authorList>
    </citation>
    <scope>NUCLEOTIDE SEQUENCE</scope>
    <source>
        <strain evidence="2">PDD-24b-2</strain>
    </source>
</reference>
<dbReference type="AlphaFoldDB" id="A0AA38H905"/>
<evidence type="ECO:0000256" key="1">
    <source>
        <dbReference type="SAM" id="MobiDB-lite"/>
    </source>
</evidence>
<proteinExistence type="predicted"/>
<gene>
    <name evidence="2" type="ORF">MKK02DRAFT_37447</name>
</gene>
<name>A0AA38H905_9TREE</name>
<accession>A0AA38H905</accession>
<feature type="compositionally biased region" description="Basic and acidic residues" evidence="1">
    <location>
        <begin position="69"/>
        <end position="92"/>
    </location>
</feature>